<reference evidence="2 3" key="1">
    <citation type="submission" date="2020-01" db="EMBL/GenBank/DDBJ databases">
        <authorList>
            <consortium name="DOE Joint Genome Institute"/>
            <person name="Haridas S."/>
            <person name="Albert R."/>
            <person name="Binder M."/>
            <person name="Bloem J."/>
            <person name="Labutti K."/>
            <person name="Salamov A."/>
            <person name="Andreopoulos B."/>
            <person name="Baker S.E."/>
            <person name="Barry K."/>
            <person name="Bills G."/>
            <person name="Bluhm B.H."/>
            <person name="Cannon C."/>
            <person name="Castanera R."/>
            <person name="Culley D.E."/>
            <person name="Daum C."/>
            <person name="Ezra D."/>
            <person name="Gonzalez J.B."/>
            <person name="Henrissat B."/>
            <person name="Kuo A."/>
            <person name="Liang C."/>
            <person name="Lipzen A."/>
            <person name="Lutzoni F."/>
            <person name="Magnuson J."/>
            <person name="Mondo S."/>
            <person name="Nolan M."/>
            <person name="Ohm R."/>
            <person name="Pangilinan J."/>
            <person name="Park H.-J.H."/>
            <person name="Ramirez L."/>
            <person name="Alfaro M."/>
            <person name="Sun H."/>
            <person name="Tritt A."/>
            <person name="Yoshinaga Y."/>
            <person name="Zwiers L.-H.L."/>
            <person name="Turgeon B.G."/>
            <person name="Goodwin S.B."/>
            <person name="Spatafora J.W."/>
            <person name="Crous P.W."/>
            <person name="Grigoriev I.V."/>
        </authorList>
    </citation>
    <scope>NUCLEOTIDE SEQUENCE [LARGE SCALE GENOMIC DNA]</scope>
    <source>
        <strain evidence="2 3">CBS 611.86</strain>
    </source>
</reference>
<feature type="compositionally biased region" description="Basic and acidic residues" evidence="1">
    <location>
        <begin position="78"/>
        <end position="91"/>
    </location>
</feature>
<evidence type="ECO:0000313" key="3">
    <source>
        <dbReference type="Proteomes" id="UP000481861"/>
    </source>
</evidence>
<keyword evidence="3" id="KW-1185">Reference proteome</keyword>
<evidence type="ECO:0000256" key="1">
    <source>
        <dbReference type="SAM" id="MobiDB-lite"/>
    </source>
</evidence>
<sequence>MARRRAQTPDHAESSQGRLRKRKDGDEYGDAKTDSQQLLALRPLLQEPKPEATEMRDFRTMVEGNQRDLRSRLQQRVDQTKEESRRRRNEIASRISESLQRPPPYNVADRQHITYPGTQISMNPLISTASSILYASDAAVSEYKRLEQIITTTAQDREQPITQMWEQEVQETERLIRLGHNSALRNVKKVLGADDGNGNMEEGAKHEAGAGGDGEQEEMALNYELERTLRYAERGVKRLVKGLPADEVDN</sequence>
<dbReference type="Proteomes" id="UP000481861">
    <property type="component" value="Unassembled WGS sequence"/>
</dbReference>
<name>A0A7C8IAB8_9PLEO</name>
<proteinExistence type="predicted"/>
<feature type="region of interest" description="Disordered" evidence="1">
    <location>
        <begin position="1"/>
        <end position="107"/>
    </location>
</feature>
<dbReference type="AlphaFoldDB" id="A0A7C8IAB8"/>
<organism evidence="2 3">
    <name type="scientific">Massariosphaeria phaeospora</name>
    <dbReference type="NCBI Taxonomy" id="100035"/>
    <lineage>
        <taxon>Eukaryota</taxon>
        <taxon>Fungi</taxon>
        <taxon>Dikarya</taxon>
        <taxon>Ascomycota</taxon>
        <taxon>Pezizomycotina</taxon>
        <taxon>Dothideomycetes</taxon>
        <taxon>Pleosporomycetidae</taxon>
        <taxon>Pleosporales</taxon>
        <taxon>Pleosporales incertae sedis</taxon>
        <taxon>Massariosphaeria</taxon>
    </lineage>
</organism>
<gene>
    <name evidence="2" type="ORF">BDV95DRAFT_540162</name>
</gene>
<feature type="compositionally biased region" description="Basic and acidic residues" evidence="1">
    <location>
        <begin position="48"/>
        <end position="71"/>
    </location>
</feature>
<comment type="caution">
    <text evidence="2">The sequence shown here is derived from an EMBL/GenBank/DDBJ whole genome shotgun (WGS) entry which is preliminary data.</text>
</comment>
<protein>
    <submittedName>
        <fullName evidence="2">Uncharacterized protein</fullName>
    </submittedName>
</protein>
<feature type="compositionally biased region" description="Basic and acidic residues" evidence="1">
    <location>
        <begin position="23"/>
        <end position="33"/>
    </location>
</feature>
<evidence type="ECO:0000313" key="2">
    <source>
        <dbReference type="EMBL" id="KAF2874597.1"/>
    </source>
</evidence>
<accession>A0A7C8IAB8</accession>
<dbReference type="EMBL" id="JAADJZ010000006">
    <property type="protein sequence ID" value="KAF2874597.1"/>
    <property type="molecule type" value="Genomic_DNA"/>
</dbReference>
<feature type="region of interest" description="Disordered" evidence="1">
    <location>
        <begin position="192"/>
        <end position="220"/>
    </location>
</feature>
<dbReference type="OrthoDB" id="3934814at2759"/>